<evidence type="ECO:0000256" key="2">
    <source>
        <dbReference type="SAM" id="Phobius"/>
    </source>
</evidence>
<protein>
    <submittedName>
        <fullName evidence="5">Uncharacterized protein</fullName>
    </submittedName>
</protein>
<keyword evidence="2" id="KW-1133">Transmembrane helix</keyword>
<keyword evidence="4" id="KW-1185">Reference proteome</keyword>
<keyword evidence="3" id="KW-0732">Signal</keyword>
<organism evidence="4 5">
    <name type="scientific">Globodera rostochiensis</name>
    <name type="common">Golden nematode worm</name>
    <name type="synonym">Heterodera rostochiensis</name>
    <dbReference type="NCBI Taxonomy" id="31243"/>
    <lineage>
        <taxon>Eukaryota</taxon>
        <taxon>Metazoa</taxon>
        <taxon>Ecdysozoa</taxon>
        <taxon>Nematoda</taxon>
        <taxon>Chromadorea</taxon>
        <taxon>Rhabditida</taxon>
        <taxon>Tylenchina</taxon>
        <taxon>Tylenchomorpha</taxon>
        <taxon>Tylenchoidea</taxon>
        <taxon>Heteroderidae</taxon>
        <taxon>Heteroderinae</taxon>
        <taxon>Globodera</taxon>
    </lineage>
</organism>
<keyword evidence="2" id="KW-0812">Transmembrane</keyword>
<dbReference type="AlphaFoldDB" id="A0A914HGV7"/>
<keyword evidence="2" id="KW-0472">Membrane</keyword>
<evidence type="ECO:0000313" key="5">
    <source>
        <dbReference type="WBParaSite" id="Gr19_v10_g17243.t1"/>
    </source>
</evidence>
<feature type="transmembrane region" description="Helical" evidence="2">
    <location>
        <begin position="304"/>
        <end position="328"/>
    </location>
</feature>
<evidence type="ECO:0000313" key="4">
    <source>
        <dbReference type="Proteomes" id="UP000887572"/>
    </source>
</evidence>
<accession>A0A914HGV7</accession>
<evidence type="ECO:0000256" key="1">
    <source>
        <dbReference type="SAM" id="MobiDB-lite"/>
    </source>
</evidence>
<feature type="compositionally biased region" description="Low complexity" evidence="1">
    <location>
        <begin position="201"/>
        <end position="288"/>
    </location>
</feature>
<dbReference type="Proteomes" id="UP000887572">
    <property type="component" value="Unplaced"/>
</dbReference>
<name>A0A914HGV7_GLORO</name>
<feature type="region of interest" description="Disordered" evidence="1">
    <location>
        <begin position="192"/>
        <end position="290"/>
    </location>
</feature>
<feature type="chain" id="PRO_5036698473" evidence="3">
    <location>
        <begin position="31"/>
        <end position="391"/>
    </location>
</feature>
<evidence type="ECO:0000256" key="3">
    <source>
        <dbReference type="SAM" id="SignalP"/>
    </source>
</evidence>
<proteinExistence type="predicted"/>
<feature type="region of interest" description="Disordered" evidence="1">
    <location>
        <begin position="332"/>
        <end position="391"/>
    </location>
</feature>
<sequence length="391" mass="39988">MIAARLLQCARPLLVVVPALLLCCCRPADAQQPDSKNVFACAKTGAVLPGGLTIPMDNQIRIDARKWDKDRQQLHVLLLNTTDEKPTMTVVAGPSCQSAFSPGSGNSSKCAVGKANSVSPKHGPNACPDAGGCKEFSFNCPMARDANLSASVFQINLKDFQSIDKQQCKGGAYIYIDNVRLLLDGSMSAMGERCSAEGPKPTNGSTNSSNTTTTNSAGTTSSAAPTTTSSAATTTTSSAAPTTTSSAATTTTTSSADTTTTNSAGTTTTNSSDTTTTSSAAPTTTGSTETMGSTETIFLKGGTMIIVLSAVGAGLFIAVVAAVVFVLCRRKGTSDDAEDATKKVEEPDEKSSAEEEPPTDPKTEGVEVPDSAYSKGSHDEDGSTAADGSTA</sequence>
<feature type="signal peptide" evidence="3">
    <location>
        <begin position="1"/>
        <end position="30"/>
    </location>
</feature>
<dbReference type="WBParaSite" id="Gr19_v10_g17243.t1">
    <property type="protein sequence ID" value="Gr19_v10_g17243.t1"/>
    <property type="gene ID" value="Gr19_v10_g17243"/>
</dbReference>
<reference evidence="5" key="1">
    <citation type="submission" date="2022-11" db="UniProtKB">
        <authorList>
            <consortium name="WormBaseParasite"/>
        </authorList>
    </citation>
    <scope>IDENTIFICATION</scope>
</reference>
<feature type="compositionally biased region" description="Basic and acidic residues" evidence="1">
    <location>
        <begin position="339"/>
        <end position="365"/>
    </location>
</feature>